<dbReference type="KEGG" id="nno:NONO_c62760"/>
<evidence type="ECO:0000256" key="1">
    <source>
        <dbReference type="SAM" id="MobiDB-lite"/>
    </source>
</evidence>
<dbReference type="PATRIC" id="fig|1415166.3.peg.6448"/>
<gene>
    <name evidence="3" type="ORF">NONO_c62760</name>
</gene>
<organism evidence="3 4">
    <name type="scientific">Nocardia nova SH22a</name>
    <dbReference type="NCBI Taxonomy" id="1415166"/>
    <lineage>
        <taxon>Bacteria</taxon>
        <taxon>Bacillati</taxon>
        <taxon>Actinomycetota</taxon>
        <taxon>Actinomycetes</taxon>
        <taxon>Mycobacteriales</taxon>
        <taxon>Nocardiaceae</taxon>
        <taxon>Nocardia</taxon>
    </lineage>
</organism>
<reference evidence="3 4" key="1">
    <citation type="journal article" date="2014" name="Appl. Environ. Microbiol.">
        <title>Insights into the Microbial Degradation of Rubber and Gutta-Percha by Analysis of the Complete Genome of Nocardia nova SH22a.</title>
        <authorList>
            <person name="Luo Q."/>
            <person name="Hiessl S."/>
            <person name="Poehlein A."/>
            <person name="Daniel R."/>
            <person name="Steinbuchel A."/>
        </authorList>
    </citation>
    <scope>NUCLEOTIDE SEQUENCE [LARGE SCALE GENOMIC DNA]</scope>
    <source>
        <strain evidence="3">SH22a</strain>
    </source>
</reference>
<dbReference type="AlphaFoldDB" id="W5TV55"/>
<keyword evidence="2" id="KW-0732">Signal</keyword>
<evidence type="ECO:0000313" key="3">
    <source>
        <dbReference type="EMBL" id="AHH21046.1"/>
    </source>
</evidence>
<dbReference type="Proteomes" id="UP000019150">
    <property type="component" value="Chromosome"/>
</dbReference>
<feature type="signal peptide" evidence="2">
    <location>
        <begin position="1"/>
        <end position="29"/>
    </location>
</feature>
<evidence type="ECO:0000313" key="4">
    <source>
        <dbReference type="Proteomes" id="UP000019150"/>
    </source>
</evidence>
<evidence type="ECO:0000256" key="2">
    <source>
        <dbReference type="SAM" id="SignalP"/>
    </source>
</evidence>
<dbReference type="HOGENOM" id="CLU_181500_0_0_11"/>
<accession>W5TV55</accession>
<keyword evidence="4" id="KW-1185">Reference proteome</keyword>
<proteinExistence type="predicted"/>
<evidence type="ECO:0008006" key="5">
    <source>
        <dbReference type="Google" id="ProtNLM"/>
    </source>
</evidence>
<feature type="compositionally biased region" description="Basic and acidic residues" evidence="1">
    <location>
        <begin position="53"/>
        <end position="68"/>
    </location>
</feature>
<dbReference type="EMBL" id="CP006850">
    <property type="protein sequence ID" value="AHH21046.1"/>
    <property type="molecule type" value="Genomic_DNA"/>
</dbReference>
<dbReference type="eggNOG" id="ENOG5031WKX">
    <property type="taxonomic scope" value="Bacteria"/>
</dbReference>
<sequence>MIHRPRVRSLIVAVSGAALLALGSGLLTAAPVNAAPAPAAPDPEYPLGGNAEHPGKPEKDPQAEKAEKLGGGTASDLIDMGADLLKCGLNVVIPSVRCD</sequence>
<feature type="region of interest" description="Disordered" evidence="1">
    <location>
        <begin position="33"/>
        <end position="72"/>
    </location>
</feature>
<feature type="chain" id="PRO_5039425509" description="Secreted protein" evidence="2">
    <location>
        <begin position="30"/>
        <end position="99"/>
    </location>
</feature>
<name>W5TV55_9NOCA</name>
<protein>
    <recommendedName>
        <fullName evidence="5">Secreted protein</fullName>
    </recommendedName>
</protein>